<keyword evidence="2" id="KW-1185">Reference proteome</keyword>
<dbReference type="Proteomes" id="UP001225605">
    <property type="component" value="Unassembled WGS sequence"/>
</dbReference>
<protein>
    <recommendedName>
        <fullName evidence="3">Major capsid protein</fullName>
    </recommendedName>
</protein>
<accession>A0ABU0XAA7</accession>
<comment type="caution">
    <text evidence="1">The sequence shown here is derived from an EMBL/GenBank/DDBJ whole genome shotgun (WGS) entry which is preliminary data.</text>
</comment>
<reference evidence="1 2" key="1">
    <citation type="submission" date="2017-06" db="EMBL/GenBank/DDBJ databases">
        <title>Cultured bacterium strain Saccharothrix yanglingensis Hhs.015.</title>
        <authorList>
            <person name="Xia Y."/>
        </authorList>
    </citation>
    <scope>NUCLEOTIDE SEQUENCE [LARGE SCALE GENOMIC DNA]</scope>
    <source>
        <strain evidence="1 2">Hhs.015</strain>
    </source>
</reference>
<evidence type="ECO:0008006" key="3">
    <source>
        <dbReference type="Google" id="ProtNLM"/>
    </source>
</evidence>
<organism evidence="1 2">
    <name type="scientific">Saccharothrix yanglingensis</name>
    <dbReference type="NCBI Taxonomy" id="659496"/>
    <lineage>
        <taxon>Bacteria</taxon>
        <taxon>Bacillati</taxon>
        <taxon>Actinomycetota</taxon>
        <taxon>Actinomycetes</taxon>
        <taxon>Pseudonocardiales</taxon>
        <taxon>Pseudonocardiaceae</taxon>
        <taxon>Saccharothrix</taxon>
    </lineage>
</organism>
<name>A0ABU0XAA7_9PSEU</name>
<evidence type="ECO:0000313" key="2">
    <source>
        <dbReference type="Proteomes" id="UP001225605"/>
    </source>
</evidence>
<dbReference type="EMBL" id="NSDM01000029">
    <property type="protein sequence ID" value="MDQ2589072.1"/>
    <property type="molecule type" value="Genomic_DNA"/>
</dbReference>
<proteinExistence type="predicted"/>
<gene>
    <name evidence="1" type="ORF">CKY47_35060</name>
</gene>
<evidence type="ECO:0000313" key="1">
    <source>
        <dbReference type="EMBL" id="MDQ2589072.1"/>
    </source>
</evidence>
<sequence>MRYSFAAVAADLGKTYPTGTVEADLRTGLLTLPTARRDPIVAVAKQAVAAGAQTRMTQFGRHGALTVEQYRSLGFTGAFSSARIDATALKAAINSRAQVLAREGKAAETAARNAAAERLLDLITTPKVKALDFRVDRVTAVDETNPELGGDSILLGGLRTDNLGVTGKVGQWMVHDDFDDGEVVNYDDPGKAFTQFSTTTTGGWPRSFVAVVMMAEEDSGGFASAVNSAWVKVNEKVKERIAAEVADASSEHVAAAIAEAIGQVVAWLVGAFVDWLLSFFEDDLFEARTALVTLPHRYGFLYRDSSDLGWTNLRLPPTEMQFVGHGGDYRVKVHWQVHL</sequence>